<comment type="caution">
    <text evidence="2">The sequence shown here is derived from an EMBL/GenBank/DDBJ whole genome shotgun (WGS) entry which is preliminary data.</text>
</comment>
<name>A0ABU1X5A9_SPHXE</name>
<dbReference type="RefSeq" id="WP_310227315.1">
    <property type="nucleotide sequence ID" value="NZ_JAVDWV010000020.1"/>
</dbReference>
<dbReference type="EMBL" id="JAVDWV010000020">
    <property type="protein sequence ID" value="MDR7156775.1"/>
    <property type="molecule type" value="Genomic_DNA"/>
</dbReference>
<dbReference type="Proteomes" id="UP001267638">
    <property type="component" value="Unassembled WGS sequence"/>
</dbReference>
<evidence type="ECO:0000313" key="2">
    <source>
        <dbReference type="EMBL" id="MDR7156775.1"/>
    </source>
</evidence>
<gene>
    <name evidence="2" type="ORF">J2W40_003620</name>
</gene>
<feature type="region of interest" description="Disordered" evidence="1">
    <location>
        <begin position="36"/>
        <end position="60"/>
    </location>
</feature>
<reference evidence="2 3" key="1">
    <citation type="submission" date="2023-07" db="EMBL/GenBank/DDBJ databases">
        <title>Sorghum-associated microbial communities from plants grown in Nebraska, USA.</title>
        <authorList>
            <person name="Schachtman D."/>
        </authorList>
    </citation>
    <scope>NUCLEOTIDE SEQUENCE [LARGE SCALE GENOMIC DNA]</scope>
    <source>
        <strain evidence="2 3">4256</strain>
    </source>
</reference>
<organism evidence="2 3">
    <name type="scientific">Sphingobium xenophagum</name>
    <dbReference type="NCBI Taxonomy" id="121428"/>
    <lineage>
        <taxon>Bacteria</taxon>
        <taxon>Pseudomonadati</taxon>
        <taxon>Pseudomonadota</taxon>
        <taxon>Alphaproteobacteria</taxon>
        <taxon>Sphingomonadales</taxon>
        <taxon>Sphingomonadaceae</taxon>
        <taxon>Sphingobium</taxon>
    </lineage>
</organism>
<proteinExistence type="predicted"/>
<evidence type="ECO:0000313" key="3">
    <source>
        <dbReference type="Proteomes" id="UP001267638"/>
    </source>
</evidence>
<protein>
    <submittedName>
        <fullName evidence="2">Uncharacterized protein</fullName>
    </submittedName>
</protein>
<feature type="region of interest" description="Disordered" evidence="1">
    <location>
        <begin position="1"/>
        <end position="24"/>
    </location>
</feature>
<evidence type="ECO:0000256" key="1">
    <source>
        <dbReference type="SAM" id="MobiDB-lite"/>
    </source>
</evidence>
<keyword evidence="3" id="KW-1185">Reference proteome</keyword>
<accession>A0ABU1X5A9</accession>
<sequence length="60" mass="6376">MHISASDAKGRLTDPVPTDPAGRRALQEKVRLAARAKATTGPKAAHSQDFLYGDDGMPET</sequence>